<feature type="signal peptide" evidence="1">
    <location>
        <begin position="1"/>
        <end position="21"/>
    </location>
</feature>
<proteinExistence type="predicted"/>
<dbReference type="SUPFAM" id="SSF111364">
    <property type="entry name" value="Tsx-like channel"/>
    <property type="match status" value="1"/>
</dbReference>
<protein>
    <submittedName>
        <fullName evidence="2">Uncharacterized protein</fullName>
    </submittedName>
</protein>
<gene>
    <name evidence="2" type="ORF">LKMONMHP_4033</name>
</gene>
<evidence type="ECO:0000313" key="3">
    <source>
        <dbReference type="Proteomes" id="UP001055156"/>
    </source>
</evidence>
<comment type="caution">
    <text evidence="2">The sequence shown here is derived from an EMBL/GenBank/DDBJ whole genome shotgun (WGS) entry which is preliminary data.</text>
</comment>
<name>A0ABQ4TFR3_METOR</name>
<organism evidence="2 3">
    <name type="scientific">Methylobacterium organophilum</name>
    <dbReference type="NCBI Taxonomy" id="410"/>
    <lineage>
        <taxon>Bacteria</taxon>
        <taxon>Pseudomonadati</taxon>
        <taxon>Pseudomonadota</taxon>
        <taxon>Alphaproteobacteria</taxon>
        <taxon>Hyphomicrobiales</taxon>
        <taxon>Methylobacteriaceae</taxon>
        <taxon>Methylobacterium</taxon>
    </lineage>
</organism>
<dbReference type="Proteomes" id="UP001055156">
    <property type="component" value="Unassembled WGS sequence"/>
</dbReference>
<dbReference type="EMBL" id="BPQV01000014">
    <property type="protein sequence ID" value="GJE29154.1"/>
    <property type="molecule type" value="Genomic_DNA"/>
</dbReference>
<dbReference type="Gene3D" id="2.40.230.20">
    <property type="entry name" value="Nucleoside-specific channel-forming protein, Tsx-like"/>
    <property type="match status" value="1"/>
</dbReference>
<feature type="chain" id="PRO_5046928849" evidence="1">
    <location>
        <begin position="22"/>
        <end position="332"/>
    </location>
</feature>
<sequence length="332" mass="36247">MFARGFAAALLSVSMIGLAGAADLTTKEKAQPQEQKEVPFFLFADTQISYRYQFPAANPGSQILQADGTFRNRDAPKNILNISHADAWAYGTNFVSLDILQSGSQYPAGTTNPPGSIGAPFTYDYGNTEAYGLYRGTLSLNALTGTKAFTFSGIVKDVSLSYGVDANSQNDPFGSKKRSVVGGLNFSFDVPAGFLNLSVHAYKEWNRNGFNLQPDRDQSFDVVPEFEIVYNFPLTFTGLPLSLAGFNNIVLPKGRGVINPAAFAFNAPRGVEFLSRTNLVLDVGKLVWDQPNRLDAFIGFQYWLNKFGNVETATFKGTEEKSFLAGVSVHIF</sequence>
<keyword evidence="3" id="KW-1185">Reference proteome</keyword>
<evidence type="ECO:0000313" key="2">
    <source>
        <dbReference type="EMBL" id="GJE29154.1"/>
    </source>
</evidence>
<reference evidence="2" key="1">
    <citation type="journal article" date="2021" name="Front. Microbiol.">
        <title>Comprehensive Comparative Genomics and Phenotyping of Methylobacterium Species.</title>
        <authorList>
            <person name="Alessa O."/>
            <person name="Ogura Y."/>
            <person name="Fujitani Y."/>
            <person name="Takami H."/>
            <person name="Hayashi T."/>
            <person name="Sahin N."/>
            <person name="Tani A."/>
        </authorList>
    </citation>
    <scope>NUCLEOTIDE SEQUENCE</scope>
    <source>
        <strain evidence="2">NBRC 15689</strain>
    </source>
</reference>
<keyword evidence="1" id="KW-0732">Signal</keyword>
<dbReference type="InterPro" id="IPR036777">
    <property type="entry name" value="Channel_Tsx-like_sf"/>
</dbReference>
<reference evidence="2" key="2">
    <citation type="submission" date="2021-08" db="EMBL/GenBank/DDBJ databases">
        <authorList>
            <person name="Tani A."/>
            <person name="Ola A."/>
            <person name="Ogura Y."/>
            <person name="Katsura K."/>
            <person name="Hayashi T."/>
        </authorList>
    </citation>
    <scope>NUCLEOTIDE SEQUENCE</scope>
    <source>
        <strain evidence="2">NBRC 15689</strain>
    </source>
</reference>
<accession>A0ABQ4TFR3</accession>
<dbReference type="RefSeq" id="WP_238313393.1">
    <property type="nucleotide sequence ID" value="NZ_BPQV01000014.1"/>
</dbReference>
<evidence type="ECO:0000256" key="1">
    <source>
        <dbReference type="SAM" id="SignalP"/>
    </source>
</evidence>